<proteinExistence type="predicted"/>
<dbReference type="Proteomes" id="UP000198564">
    <property type="component" value="Unassembled WGS sequence"/>
</dbReference>
<dbReference type="GO" id="GO:0003723">
    <property type="term" value="F:RNA binding"/>
    <property type="evidence" value="ECO:0007669"/>
    <property type="project" value="InterPro"/>
</dbReference>
<dbReference type="SUPFAM" id="SSF88697">
    <property type="entry name" value="PUA domain-like"/>
    <property type="match status" value="1"/>
</dbReference>
<dbReference type="RefSeq" id="WP_091634544.1">
    <property type="nucleotide sequence ID" value="NZ_FNYW01000017.1"/>
</dbReference>
<dbReference type="InterPro" id="IPR019614">
    <property type="entry name" value="SAM-dep_methyl-trfase"/>
</dbReference>
<protein>
    <submittedName>
        <fullName evidence="6">23S rRNA (Cytosine1962-C5)-methyltransferase</fullName>
    </submittedName>
</protein>
<evidence type="ECO:0000256" key="1">
    <source>
        <dbReference type="ARBA" id="ARBA00022603"/>
    </source>
</evidence>
<keyword evidence="3" id="KW-0949">S-adenosyl-L-methionine</keyword>
<dbReference type="EMBL" id="FNYW01000017">
    <property type="protein sequence ID" value="SEI76007.1"/>
    <property type="molecule type" value="Genomic_DNA"/>
</dbReference>
<organism evidence="6 7">
    <name type="scientific">Alkalibacterium gilvum</name>
    <dbReference type="NCBI Taxonomy" id="1130080"/>
    <lineage>
        <taxon>Bacteria</taxon>
        <taxon>Bacillati</taxon>
        <taxon>Bacillota</taxon>
        <taxon>Bacilli</taxon>
        <taxon>Lactobacillales</taxon>
        <taxon>Carnobacteriaceae</taxon>
        <taxon>Alkalibacterium</taxon>
    </lineage>
</organism>
<dbReference type="AlphaFoldDB" id="A0A1H6TFX0"/>
<evidence type="ECO:0000256" key="2">
    <source>
        <dbReference type="ARBA" id="ARBA00022679"/>
    </source>
</evidence>
<dbReference type="InterPro" id="IPR036974">
    <property type="entry name" value="PUA_sf"/>
</dbReference>
<dbReference type="Gene3D" id="3.40.50.150">
    <property type="entry name" value="Vaccinia Virus protein VP39"/>
    <property type="match status" value="1"/>
</dbReference>
<dbReference type="Pfam" id="PF10672">
    <property type="entry name" value="Methyltrans_SAM"/>
    <property type="match status" value="1"/>
</dbReference>
<reference evidence="7" key="1">
    <citation type="submission" date="2016-10" db="EMBL/GenBank/DDBJ databases">
        <authorList>
            <person name="Varghese N."/>
            <person name="Submissions S."/>
        </authorList>
    </citation>
    <scope>NUCLEOTIDE SEQUENCE [LARGE SCALE GENOMIC DNA]</scope>
    <source>
        <strain evidence="7">DSM 25751</strain>
    </source>
</reference>
<evidence type="ECO:0000256" key="3">
    <source>
        <dbReference type="ARBA" id="ARBA00022691"/>
    </source>
</evidence>
<gene>
    <name evidence="6" type="ORF">SAMN04488113_11718</name>
</gene>
<dbReference type="CDD" id="cd11572">
    <property type="entry name" value="RlmI_M_like"/>
    <property type="match status" value="1"/>
</dbReference>
<dbReference type="Gene3D" id="3.30.750.80">
    <property type="entry name" value="RNA methyltransferase domain (HRMD) like"/>
    <property type="match status" value="1"/>
</dbReference>
<dbReference type="SUPFAM" id="SSF53335">
    <property type="entry name" value="S-adenosyl-L-methionine-dependent methyltransferases"/>
    <property type="match status" value="1"/>
</dbReference>
<dbReference type="PANTHER" id="PTHR43042">
    <property type="entry name" value="SAM-DEPENDENT METHYLTRANSFERASE"/>
    <property type="match status" value="1"/>
</dbReference>
<feature type="domain" description="S-adenosylmethionine-dependent methyltransferase" evidence="4">
    <location>
        <begin position="175"/>
        <end position="353"/>
    </location>
</feature>
<dbReference type="InterPro" id="IPR041532">
    <property type="entry name" value="RlmI-like_PUA"/>
</dbReference>
<evidence type="ECO:0000313" key="6">
    <source>
        <dbReference type="EMBL" id="SEI76007.1"/>
    </source>
</evidence>
<name>A0A1H6TFX0_9LACT</name>
<dbReference type="InterPro" id="IPR015947">
    <property type="entry name" value="PUA-like_sf"/>
</dbReference>
<dbReference type="GO" id="GO:0032259">
    <property type="term" value="P:methylation"/>
    <property type="evidence" value="ECO:0007669"/>
    <property type="project" value="UniProtKB-KW"/>
</dbReference>
<dbReference type="InterPro" id="IPR029063">
    <property type="entry name" value="SAM-dependent_MTases_sf"/>
</dbReference>
<dbReference type="GO" id="GO:0008168">
    <property type="term" value="F:methyltransferase activity"/>
    <property type="evidence" value="ECO:0007669"/>
    <property type="project" value="UniProtKB-KW"/>
</dbReference>
<evidence type="ECO:0000313" key="7">
    <source>
        <dbReference type="Proteomes" id="UP000198564"/>
    </source>
</evidence>
<dbReference type="CDD" id="cd02440">
    <property type="entry name" value="AdoMet_MTases"/>
    <property type="match status" value="1"/>
</dbReference>
<keyword evidence="1 6" id="KW-0489">Methyltransferase</keyword>
<evidence type="ECO:0000259" key="5">
    <source>
        <dbReference type="Pfam" id="PF17785"/>
    </source>
</evidence>
<feature type="domain" description="RlmI-like PUA" evidence="5">
    <location>
        <begin position="4"/>
        <end position="65"/>
    </location>
</feature>
<dbReference type="Pfam" id="PF17785">
    <property type="entry name" value="PUA_3"/>
    <property type="match status" value="1"/>
</dbReference>
<keyword evidence="7" id="KW-1185">Reference proteome</keyword>
<dbReference type="STRING" id="1130080.SAMN04488113_11718"/>
<sequence length="393" mass="45208">MNVLKIKELATNRIKKGFPLLLELDFVNKDYLVEGEFVKLVDRHNRFVAYGYIGRERKTIGYVLSLNESIQIDESFFTQLFKAAYDRRTAFYADDQTTAFRFFNGEGDGAGGLTIDYYEGYYVFSWYSDGIYQQKDMLVEAFKKAVPEFKGIYEKCRYPKAPHKSRFIGGDKASEPLVVKENGIHYNIYLDEGWMTGLFLDQRNVRRKIMEKWGLGKTVLNAFSYTGAFSVAAAMGGAIKTVNVDVANRSKERTKEQFDVNGLDSNQHEIRVMDVFSYLDYAKKHRLTFDLIVLDPPTFARTKKRTFSVDKDYTELVKEAIHILAPGGLIITSTNAWNVTRDDFFDSVNQAFSGLNVDAYLLEEFHLPEDFPVDKQHPESDYLKVFALEKAKK</sequence>
<evidence type="ECO:0000259" key="4">
    <source>
        <dbReference type="Pfam" id="PF10672"/>
    </source>
</evidence>
<dbReference type="PANTHER" id="PTHR43042:SF3">
    <property type="entry name" value="RIBOSOMAL RNA LARGE SUBUNIT METHYLTRANSFERASE YWBD-RELATED"/>
    <property type="match status" value="1"/>
</dbReference>
<dbReference type="OrthoDB" id="9805492at2"/>
<dbReference type="Gene3D" id="2.30.130.10">
    <property type="entry name" value="PUA domain"/>
    <property type="match status" value="1"/>
</dbReference>
<keyword evidence="2 6" id="KW-0808">Transferase</keyword>
<accession>A0A1H6TFX0</accession>